<evidence type="ECO:0000313" key="3">
    <source>
        <dbReference type="EMBL" id="PFH47953.1"/>
    </source>
</evidence>
<feature type="compositionally biased region" description="Basic residues" evidence="1">
    <location>
        <begin position="795"/>
        <end position="805"/>
    </location>
</feature>
<name>A0A2A9NJV2_9AGAR</name>
<evidence type="ECO:0000313" key="4">
    <source>
        <dbReference type="Proteomes" id="UP000242287"/>
    </source>
</evidence>
<reference evidence="3 4" key="1">
    <citation type="submission" date="2014-02" db="EMBL/GenBank/DDBJ databases">
        <title>Transposable element dynamics among asymbiotic and ectomycorrhizal Amanita fungi.</title>
        <authorList>
            <consortium name="DOE Joint Genome Institute"/>
            <person name="Hess J."/>
            <person name="Skrede I."/>
            <person name="Wolfe B."/>
            <person name="LaButti K."/>
            <person name="Ohm R.A."/>
            <person name="Grigoriev I.V."/>
            <person name="Pringle A."/>
        </authorList>
    </citation>
    <scope>NUCLEOTIDE SEQUENCE [LARGE SCALE GENOMIC DNA]</scope>
    <source>
        <strain evidence="3 4">SKay4041</strain>
    </source>
</reference>
<dbReference type="EMBL" id="KZ302083">
    <property type="protein sequence ID" value="PFH47953.1"/>
    <property type="molecule type" value="Genomic_DNA"/>
</dbReference>
<dbReference type="PANTHER" id="PTHR38248:SF2">
    <property type="entry name" value="FUNK1 11"/>
    <property type="match status" value="1"/>
</dbReference>
<dbReference type="Pfam" id="PF17667">
    <property type="entry name" value="Pkinase_fungal"/>
    <property type="match status" value="2"/>
</dbReference>
<feature type="compositionally biased region" description="Basic and acidic residues" evidence="1">
    <location>
        <begin position="781"/>
        <end position="794"/>
    </location>
</feature>
<keyword evidence="4" id="KW-1185">Reference proteome</keyword>
<feature type="domain" description="Fungal-type protein kinase" evidence="2">
    <location>
        <begin position="624"/>
        <end position="668"/>
    </location>
</feature>
<feature type="region of interest" description="Disordered" evidence="1">
    <location>
        <begin position="777"/>
        <end position="820"/>
    </location>
</feature>
<dbReference type="InterPro" id="IPR040976">
    <property type="entry name" value="Pkinase_fungal"/>
</dbReference>
<dbReference type="Gene3D" id="1.10.510.10">
    <property type="entry name" value="Transferase(Phosphotransferase) domain 1"/>
    <property type="match status" value="1"/>
</dbReference>
<accession>A0A2A9NJV2</accession>
<gene>
    <name evidence="3" type="ORF">AMATHDRAFT_87414</name>
</gene>
<dbReference type="OrthoDB" id="312874at2759"/>
<dbReference type="AlphaFoldDB" id="A0A2A9NJV2"/>
<dbReference type="SUPFAM" id="SSF56112">
    <property type="entry name" value="Protein kinase-like (PK-like)"/>
    <property type="match status" value="2"/>
</dbReference>
<dbReference type="GO" id="GO:0004672">
    <property type="term" value="F:protein kinase activity"/>
    <property type="evidence" value="ECO:0007669"/>
    <property type="project" value="InterPro"/>
</dbReference>
<evidence type="ECO:0000259" key="2">
    <source>
        <dbReference type="Pfam" id="PF17667"/>
    </source>
</evidence>
<organism evidence="3 4">
    <name type="scientific">Amanita thiersii Skay4041</name>
    <dbReference type="NCBI Taxonomy" id="703135"/>
    <lineage>
        <taxon>Eukaryota</taxon>
        <taxon>Fungi</taxon>
        <taxon>Dikarya</taxon>
        <taxon>Basidiomycota</taxon>
        <taxon>Agaricomycotina</taxon>
        <taxon>Agaricomycetes</taxon>
        <taxon>Agaricomycetidae</taxon>
        <taxon>Agaricales</taxon>
        <taxon>Pluteineae</taxon>
        <taxon>Amanitaceae</taxon>
        <taxon>Amanita</taxon>
    </lineage>
</organism>
<feature type="domain" description="Fungal-type protein kinase" evidence="2">
    <location>
        <begin position="155"/>
        <end position="528"/>
    </location>
</feature>
<evidence type="ECO:0000256" key="1">
    <source>
        <dbReference type="SAM" id="MobiDB-lite"/>
    </source>
</evidence>
<dbReference type="InterPro" id="IPR011009">
    <property type="entry name" value="Kinase-like_dom_sf"/>
</dbReference>
<dbReference type="InterPro" id="IPR008266">
    <property type="entry name" value="Tyr_kinase_AS"/>
</dbReference>
<protein>
    <recommendedName>
        <fullName evidence="2">Fungal-type protein kinase domain-containing protein</fullName>
    </recommendedName>
</protein>
<sequence>MTTRVKAEDLHGYVDKELRDVRLCSKNDFVHLLSPPSEEQSSWDTVINKVIESHYNNSTKRWKDFPSEKANEIEYYKPLVDLANKVCQECQSVRKHQDALDGQWVDTHSISPQERSDSKSRIQPDIVHVAFPEPFEEVTKHINNMDDVDPDDEDTKINIQFFWQQIHVLVEVKKSEPKDLSNHILQLCSYMRQMFQEQLDRRFIISMLLCGDQLYLWLLDRAGLVGTWDRFNIHVETRLLIQILAAISLLPAQKLGWDPTMRLYVDRDIIPSYRLLEAKRCRPQSNLFHDNWVISMPAENGVREDFLTIRLIDGAGAQMLCSRATLVWEVIKLSALPKFDGSEGGGSDDIEKEIYVLKQMWQQVNGQSTFPDEAGMYNHAKRGNFIYSAEFVRVDGDLSSTSSLRKPLNYRDFNEDEEENEEFRDEHLEPLHDMATLTPLTSLLYRCSANAVARAQTRMMMTGTGYPLRYSVSCLELVSVLRDCVNVHKQMFLYGVLHRDISLGNILISGNGLGQLIDLDHAKHTDSTKQLFPNEVSSSDVVSFQQFIKYANFDADILQFSLQYFGHQDAASCYMRSALNCRFPEPDNQGRVFGCEDFGWPSEKQREEYKKLPNFAVKEPREGYLRTGTVRYMSYQVLLMDPTPPNEIFIHEPYHDIESFFWVLVYICIACQGPGGNLNLDLKRRNSRLSKLVNKAFNPKPDNLQALGFIRRDYIRDRNDQFKELMTYLHKDFDDLRNLIKRWWKILAISCSNAGPDRDLIHHHVLQLLDETVSQLTAKRTPAEKEKEEAEKEQRRKRWASKRRFPPTGIASRTRSKCWI</sequence>
<dbReference type="PROSITE" id="PS00109">
    <property type="entry name" value="PROTEIN_KINASE_TYR"/>
    <property type="match status" value="1"/>
</dbReference>
<proteinExistence type="predicted"/>
<dbReference type="PANTHER" id="PTHR38248">
    <property type="entry name" value="FUNK1 6"/>
    <property type="match status" value="1"/>
</dbReference>
<dbReference type="Proteomes" id="UP000242287">
    <property type="component" value="Unassembled WGS sequence"/>
</dbReference>